<evidence type="ECO:0000256" key="2">
    <source>
        <dbReference type="ARBA" id="ARBA00022771"/>
    </source>
</evidence>
<evidence type="ECO:0000256" key="6">
    <source>
        <dbReference type="SAM" id="MobiDB-lite"/>
    </source>
</evidence>
<comment type="similarity">
    <text evidence="5">Belongs to the peptidase C19 family.</text>
</comment>
<feature type="region of interest" description="Disordered" evidence="6">
    <location>
        <begin position="145"/>
        <end position="172"/>
    </location>
</feature>
<keyword evidence="5" id="KW-0645">Protease</keyword>
<proteinExistence type="inferred from homology"/>
<keyword evidence="1" id="KW-0479">Metal-binding</keyword>
<accession>A0AAU9IGB7</accession>
<evidence type="ECO:0000259" key="8">
    <source>
        <dbReference type="PROSITE" id="PS50271"/>
    </source>
</evidence>
<dbReference type="AlphaFoldDB" id="A0AAU9IGB7"/>
<dbReference type="PROSITE" id="PS50271">
    <property type="entry name" value="ZF_UBP"/>
    <property type="match status" value="1"/>
</dbReference>
<comment type="catalytic activity">
    <reaction evidence="5">
        <text>Thiol-dependent hydrolysis of ester, thioester, amide, peptide and isopeptide bonds formed by the C-terminal Gly of ubiquitin (a 76-residue protein attached to proteins as an intracellular targeting signal).</text>
        <dbReference type="EC" id="3.4.19.12"/>
    </reaction>
</comment>
<dbReference type="Gene3D" id="3.30.40.10">
    <property type="entry name" value="Zinc/RING finger domain, C3HC4 (zinc finger)"/>
    <property type="match status" value="1"/>
</dbReference>
<evidence type="ECO:0000259" key="7">
    <source>
        <dbReference type="PROSITE" id="PS50235"/>
    </source>
</evidence>
<keyword evidence="10" id="KW-1185">Reference proteome</keyword>
<organism evidence="9 10">
    <name type="scientific">Blepharisma stoltei</name>
    <dbReference type="NCBI Taxonomy" id="1481888"/>
    <lineage>
        <taxon>Eukaryota</taxon>
        <taxon>Sar</taxon>
        <taxon>Alveolata</taxon>
        <taxon>Ciliophora</taxon>
        <taxon>Postciliodesmatophora</taxon>
        <taxon>Heterotrichea</taxon>
        <taxon>Heterotrichida</taxon>
        <taxon>Blepharismidae</taxon>
        <taxon>Blepharisma</taxon>
    </lineage>
</organism>
<dbReference type="InterPro" id="IPR001607">
    <property type="entry name" value="Znf_UBP"/>
</dbReference>
<gene>
    <name evidence="9" type="ORF">BSTOLATCC_MIC363</name>
</gene>
<dbReference type="GO" id="GO:0006508">
    <property type="term" value="P:proteolysis"/>
    <property type="evidence" value="ECO:0007669"/>
    <property type="project" value="UniProtKB-KW"/>
</dbReference>
<keyword evidence="2 4" id="KW-0863">Zinc-finger</keyword>
<name>A0AAU9IGB7_9CILI</name>
<feature type="domain" description="USP" evidence="7">
    <location>
        <begin position="180"/>
        <end position="510"/>
    </location>
</feature>
<dbReference type="PANTHER" id="PTHR21646:SF39">
    <property type="entry name" value="UBIQUITIN CARBOXYL-TERMINAL HYDROLASE 16"/>
    <property type="match status" value="1"/>
</dbReference>
<dbReference type="InterPro" id="IPR050185">
    <property type="entry name" value="Ub_carboxyl-term_hydrolase"/>
</dbReference>
<keyword evidence="3" id="KW-0862">Zinc</keyword>
<dbReference type="InterPro" id="IPR018200">
    <property type="entry name" value="USP_CS"/>
</dbReference>
<dbReference type="InterPro" id="IPR028889">
    <property type="entry name" value="USP"/>
</dbReference>
<keyword evidence="5" id="KW-0788">Thiol protease</keyword>
<sequence length="512" mass="58910">MACNHFANIKPQQLRKVLPNLNIGQCESCQEKNSWLCLNCYSQGCGRYQLGHAEKHSLTKKHAIAISTDSYDVWCYLCDDSLSNLAETFESESKKDRALEMIDDIKTVLMNFKAKSNKKKGRDEKILNKPPVEIKKIVQEKKTLKPEARKVDNDEEEINQNEEETKEPPREVEKPRITVRGLNNLGNTCFFNSALQCLNATVPLAEYYLNSIEEKELGGINMIFAQTLNEMRFGRGPYNPRLLHSSITKRFAQFRGYGQQDSHELLRSLLDALSTEFTKFHHDPNNIVEQTFGNKLMSTVRCLNCQTVSRTFDPILDLSLEIPLKKVPISDDVNNEFTLIPPEQLPEIFRDQQLYEPVVGHYHDPDTLLGCLEDFMCREDLKDNKNLYKCDECKRETQATRTFLLYGAPKVLVLHLKRFSHKGRGFQKIGTHIRFGFDLDIHKFVIKPGENTRYSLFGVVVHSGSMLGGHYIAFVKHNNAWYHCSDTHVSQVSETQIVKAEAYILFYKQNSE</sequence>
<dbReference type="Gene3D" id="3.90.70.10">
    <property type="entry name" value="Cysteine proteinases"/>
    <property type="match status" value="1"/>
</dbReference>
<comment type="caution">
    <text evidence="9">The sequence shown here is derived from an EMBL/GenBank/DDBJ whole genome shotgun (WGS) entry which is preliminary data.</text>
</comment>
<evidence type="ECO:0000256" key="3">
    <source>
        <dbReference type="ARBA" id="ARBA00022833"/>
    </source>
</evidence>
<dbReference type="EMBL" id="CAJZBQ010000001">
    <property type="protein sequence ID" value="CAG9310154.1"/>
    <property type="molecule type" value="Genomic_DNA"/>
</dbReference>
<dbReference type="PROSITE" id="PS00972">
    <property type="entry name" value="USP_1"/>
    <property type="match status" value="1"/>
</dbReference>
<dbReference type="InterPro" id="IPR038765">
    <property type="entry name" value="Papain-like_cys_pep_sf"/>
</dbReference>
<dbReference type="InterPro" id="IPR001394">
    <property type="entry name" value="Peptidase_C19_UCH"/>
</dbReference>
<keyword evidence="5" id="KW-0833">Ubl conjugation pathway</keyword>
<evidence type="ECO:0000256" key="4">
    <source>
        <dbReference type="PROSITE-ProRule" id="PRU00502"/>
    </source>
</evidence>
<dbReference type="SMART" id="SM00290">
    <property type="entry name" value="ZnF_UBP"/>
    <property type="match status" value="1"/>
</dbReference>
<evidence type="ECO:0000256" key="5">
    <source>
        <dbReference type="RuleBase" id="RU366025"/>
    </source>
</evidence>
<protein>
    <recommendedName>
        <fullName evidence="5">Ubiquitin carboxyl-terminal hydrolase</fullName>
        <ecNumber evidence="5">3.4.19.12</ecNumber>
    </recommendedName>
</protein>
<keyword evidence="5" id="KW-0378">Hydrolase</keyword>
<dbReference type="PROSITE" id="PS50235">
    <property type="entry name" value="USP_3"/>
    <property type="match status" value="1"/>
</dbReference>
<dbReference type="InterPro" id="IPR013083">
    <property type="entry name" value="Znf_RING/FYVE/PHD"/>
</dbReference>
<evidence type="ECO:0000313" key="10">
    <source>
        <dbReference type="Proteomes" id="UP001162131"/>
    </source>
</evidence>
<dbReference type="EC" id="3.4.19.12" evidence="5"/>
<evidence type="ECO:0000313" key="9">
    <source>
        <dbReference type="EMBL" id="CAG9310154.1"/>
    </source>
</evidence>
<dbReference type="SUPFAM" id="SSF54001">
    <property type="entry name" value="Cysteine proteinases"/>
    <property type="match status" value="1"/>
</dbReference>
<reference evidence="9" key="1">
    <citation type="submission" date="2021-09" db="EMBL/GenBank/DDBJ databases">
        <authorList>
            <consortium name="AG Swart"/>
            <person name="Singh M."/>
            <person name="Singh A."/>
            <person name="Seah K."/>
            <person name="Emmerich C."/>
        </authorList>
    </citation>
    <scope>NUCLEOTIDE SEQUENCE</scope>
    <source>
        <strain evidence="9">ATCC30299</strain>
    </source>
</reference>
<evidence type="ECO:0000256" key="1">
    <source>
        <dbReference type="ARBA" id="ARBA00022723"/>
    </source>
</evidence>
<dbReference type="Proteomes" id="UP001162131">
    <property type="component" value="Unassembled WGS sequence"/>
</dbReference>
<dbReference type="GO" id="GO:0008270">
    <property type="term" value="F:zinc ion binding"/>
    <property type="evidence" value="ECO:0007669"/>
    <property type="project" value="UniProtKB-KW"/>
</dbReference>
<dbReference type="GO" id="GO:0016579">
    <property type="term" value="P:protein deubiquitination"/>
    <property type="evidence" value="ECO:0007669"/>
    <property type="project" value="InterPro"/>
</dbReference>
<feature type="domain" description="UBP-type" evidence="8">
    <location>
        <begin position="1"/>
        <end position="104"/>
    </location>
</feature>
<dbReference type="PANTHER" id="PTHR21646">
    <property type="entry name" value="UBIQUITIN CARBOXYL-TERMINAL HYDROLASE"/>
    <property type="match status" value="1"/>
</dbReference>
<dbReference type="SUPFAM" id="SSF57850">
    <property type="entry name" value="RING/U-box"/>
    <property type="match status" value="1"/>
</dbReference>
<feature type="compositionally biased region" description="Acidic residues" evidence="6">
    <location>
        <begin position="153"/>
        <end position="165"/>
    </location>
</feature>
<dbReference type="Pfam" id="PF02148">
    <property type="entry name" value="zf-UBP"/>
    <property type="match status" value="1"/>
</dbReference>
<dbReference type="PROSITE" id="PS00973">
    <property type="entry name" value="USP_2"/>
    <property type="match status" value="1"/>
</dbReference>
<dbReference type="Pfam" id="PF00443">
    <property type="entry name" value="UCH"/>
    <property type="match status" value="1"/>
</dbReference>
<dbReference type="GO" id="GO:0004843">
    <property type="term" value="F:cysteine-type deubiquitinase activity"/>
    <property type="evidence" value="ECO:0007669"/>
    <property type="project" value="UniProtKB-UniRule"/>
</dbReference>